<reference evidence="2 3" key="1">
    <citation type="submission" date="2024-10" db="EMBL/GenBank/DDBJ databases">
        <title>The Natural Products Discovery Center: Release of the First 8490 Sequenced Strains for Exploring Actinobacteria Biosynthetic Diversity.</title>
        <authorList>
            <person name="Kalkreuter E."/>
            <person name="Kautsar S.A."/>
            <person name="Yang D."/>
            <person name="Bader C.D."/>
            <person name="Teijaro C.N."/>
            <person name="Fluegel L."/>
            <person name="Davis C.M."/>
            <person name="Simpson J.R."/>
            <person name="Lauterbach L."/>
            <person name="Steele A.D."/>
            <person name="Gui C."/>
            <person name="Meng S."/>
            <person name="Li G."/>
            <person name="Viehrig K."/>
            <person name="Ye F."/>
            <person name="Su P."/>
            <person name="Kiefer A.F."/>
            <person name="Nichols A."/>
            <person name="Cepeda A.J."/>
            <person name="Yan W."/>
            <person name="Fan B."/>
            <person name="Jiang Y."/>
            <person name="Adhikari A."/>
            <person name="Zheng C.-J."/>
            <person name="Schuster L."/>
            <person name="Cowan T.M."/>
            <person name="Smanski M.J."/>
            <person name="Chevrette M.G."/>
            <person name="De Carvalho L.P.S."/>
            <person name="Shen B."/>
        </authorList>
    </citation>
    <scope>NUCLEOTIDE SEQUENCE [LARGE SCALE GENOMIC DNA]</scope>
    <source>
        <strain evidence="2 3">NPDC087220</strain>
    </source>
</reference>
<comment type="caution">
    <text evidence="2">The sequence shown here is derived from an EMBL/GenBank/DDBJ whole genome shotgun (WGS) entry which is preliminary data.</text>
</comment>
<dbReference type="Proteomes" id="UP001617351">
    <property type="component" value="Unassembled WGS sequence"/>
</dbReference>
<dbReference type="PANTHER" id="PTHR23542">
    <property type="match status" value="1"/>
</dbReference>
<feature type="transmembrane region" description="Helical" evidence="1">
    <location>
        <begin position="211"/>
        <end position="239"/>
    </location>
</feature>
<dbReference type="RefSeq" id="WP_402380065.1">
    <property type="nucleotide sequence ID" value="NZ_JBIUYY010000004.1"/>
</dbReference>
<feature type="transmembrane region" description="Helical" evidence="1">
    <location>
        <begin position="335"/>
        <end position="359"/>
    </location>
</feature>
<feature type="transmembrane region" description="Helical" evidence="1">
    <location>
        <begin position="303"/>
        <end position="323"/>
    </location>
</feature>
<gene>
    <name evidence="2" type="ORF">ACIO7M_12115</name>
</gene>
<feature type="transmembrane region" description="Helical" evidence="1">
    <location>
        <begin position="106"/>
        <end position="125"/>
    </location>
</feature>
<feature type="transmembrane region" description="Helical" evidence="1">
    <location>
        <begin position="171"/>
        <end position="190"/>
    </location>
</feature>
<protein>
    <submittedName>
        <fullName evidence="2">MFS transporter</fullName>
    </submittedName>
</protein>
<keyword evidence="1" id="KW-0472">Membrane</keyword>
<dbReference type="SUPFAM" id="SSF103473">
    <property type="entry name" value="MFS general substrate transporter"/>
    <property type="match status" value="1"/>
</dbReference>
<proteinExistence type="predicted"/>
<dbReference type="Pfam" id="PF07690">
    <property type="entry name" value="MFS_1"/>
    <property type="match status" value="1"/>
</dbReference>
<sequence>MAAERSGYRALVTRDLLLWSLVALAGKAPVAMAPLALVFFSRGSSGGYALGATLASAYVLGEVVGAPLLGARLARRPMRRELSAGLLVGAAAFAALPLARDAPAPVLLALAFLAGGAPAACPGGVRSLLTRLVPEESVPRALSAEAVLTQITWAAAPAVVVLLALQVFPGAPLVLAAVLAAAACPLLLLLPEPAAATPAEGHTGRPMARTLLAGWPVYLTSAAAMAMLATAELVLPALLEDRGIALGWSGILLAGFALASALGAFCYGLRTWPGAVRVQSLVLLAATAACVALVTVLPGLPGIAVALAAAGVFQSGVMVSRSLSLRDRLPEHAHAAGYSMMYAVQGAGYSLTASLSALVLRVADASTAILGGVVVAVVITAVSALAERGPARVGRPLGAEQDAPV</sequence>
<keyword evidence="1" id="KW-1133">Transmembrane helix</keyword>
<feature type="transmembrane region" description="Helical" evidence="1">
    <location>
        <begin position="16"/>
        <end position="40"/>
    </location>
</feature>
<dbReference type="EMBL" id="JBIUYY010000004">
    <property type="protein sequence ID" value="MFJ2821852.1"/>
    <property type="molecule type" value="Genomic_DNA"/>
</dbReference>
<name>A0ABW8EF30_STRT5</name>
<feature type="transmembrane region" description="Helical" evidence="1">
    <location>
        <begin position="146"/>
        <end position="165"/>
    </location>
</feature>
<feature type="transmembrane region" description="Helical" evidence="1">
    <location>
        <begin position="46"/>
        <end position="70"/>
    </location>
</feature>
<evidence type="ECO:0000313" key="3">
    <source>
        <dbReference type="Proteomes" id="UP001617351"/>
    </source>
</evidence>
<feature type="transmembrane region" description="Helical" evidence="1">
    <location>
        <begin position="82"/>
        <end position="100"/>
    </location>
</feature>
<feature type="transmembrane region" description="Helical" evidence="1">
    <location>
        <begin position="281"/>
        <end position="297"/>
    </location>
</feature>
<feature type="transmembrane region" description="Helical" evidence="1">
    <location>
        <begin position="245"/>
        <end position="269"/>
    </location>
</feature>
<feature type="transmembrane region" description="Helical" evidence="1">
    <location>
        <begin position="365"/>
        <end position="386"/>
    </location>
</feature>
<accession>A0ABW8EF30</accession>
<dbReference type="InterPro" id="IPR011701">
    <property type="entry name" value="MFS"/>
</dbReference>
<keyword evidence="3" id="KW-1185">Reference proteome</keyword>
<dbReference type="InterPro" id="IPR036259">
    <property type="entry name" value="MFS_trans_sf"/>
</dbReference>
<dbReference type="PANTHER" id="PTHR23542:SF1">
    <property type="entry name" value="MAJOR FACILITATOR SUPERFAMILY (MFS) PROFILE DOMAIN-CONTAINING PROTEIN"/>
    <property type="match status" value="1"/>
</dbReference>
<dbReference type="Gene3D" id="1.20.1250.20">
    <property type="entry name" value="MFS general substrate transporter like domains"/>
    <property type="match status" value="1"/>
</dbReference>
<organism evidence="2 3">
    <name type="scientific">Streptomyces toxytricini</name>
    <name type="common">Actinomyces toxytricini</name>
    <dbReference type="NCBI Taxonomy" id="67369"/>
    <lineage>
        <taxon>Bacteria</taxon>
        <taxon>Bacillati</taxon>
        <taxon>Actinomycetota</taxon>
        <taxon>Actinomycetes</taxon>
        <taxon>Kitasatosporales</taxon>
        <taxon>Streptomycetaceae</taxon>
        <taxon>Streptomyces</taxon>
    </lineage>
</organism>
<evidence type="ECO:0000256" key="1">
    <source>
        <dbReference type="SAM" id="Phobius"/>
    </source>
</evidence>
<evidence type="ECO:0000313" key="2">
    <source>
        <dbReference type="EMBL" id="MFJ2821852.1"/>
    </source>
</evidence>
<keyword evidence="1" id="KW-0812">Transmembrane</keyword>